<dbReference type="PANTHER" id="PTHR11783">
    <property type="entry name" value="SULFOTRANSFERASE SULT"/>
    <property type="match status" value="1"/>
</dbReference>
<dbReference type="OMA" id="HEENILF"/>
<dbReference type="SUPFAM" id="SSF52540">
    <property type="entry name" value="P-loop containing nucleoside triphosphate hydrolases"/>
    <property type="match status" value="1"/>
</dbReference>
<dbReference type="OrthoDB" id="205623at2759"/>
<keyword evidence="2" id="KW-0808">Transferase</keyword>
<evidence type="ECO:0000313" key="5">
    <source>
        <dbReference type="RefSeq" id="XP_022100007.1"/>
    </source>
</evidence>
<dbReference type="GeneID" id="110984289"/>
<gene>
    <name evidence="5" type="primary">LOC110984289</name>
</gene>
<feature type="domain" description="Sulfotransferase" evidence="3">
    <location>
        <begin position="32"/>
        <end position="282"/>
    </location>
</feature>
<evidence type="ECO:0000259" key="3">
    <source>
        <dbReference type="Pfam" id="PF00685"/>
    </source>
</evidence>
<sequence length="287" mass="33034">MPLRVLRGIPVPWRVRDDSSLQGVLDLEVREDDIFVISYPKSGTVWLQKIVSCILGCGEDQTNVNLGLELSLGSGGSEEEIRAAPPVYKVVETWTSPRVMITHLLPRLLPAQLLAKKAKMLYIARNPKDVVVSYSHFTSAVKAPEPFPQWEEFVPAFLEGNMPYGSWFTHVKQYWEMRHHENFLFLKYEDLKKDEHAVIHQVGRYLGQNLDAQKIKEISDHCSIDSMRKKFSEKKQAITMFMDETKSPFVRKGKVGDWRERLTTAQSQQFDQLYEEHLGGSGLTFDY</sequence>
<protein>
    <submittedName>
        <fullName evidence="5">Sulfotransferase family cytosolic 1B member 1-like</fullName>
    </submittedName>
</protein>
<dbReference type="AlphaFoldDB" id="A0A8B7Z4X4"/>
<evidence type="ECO:0000256" key="2">
    <source>
        <dbReference type="ARBA" id="ARBA00022679"/>
    </source>
</evidence>
<comment type="similarity">
    <text evidence="1">Belongs to the sulfotransferase 1 family.</text>
</comment>
<dbReference type="RefSeq" id="XP_022100007.1">
    <property type="nucleotide sequence ID" value="XM_022244315.1"/>
</dbReference>
<keyword evidence="4" id="KW-1185">Reference proteome</keyword>
<dbReference type="InterPro" id="IPR027417">
    <property type="entry name" value="P-loop_NTPase"/>
</dbReference>
<proteinExistence type="inferred from homology"/>
<dbReference type="InterPro" id="IPR000863">
    <property type="entry name" value="Sulfotransferase_dom"/>
</dbReference>
<dbReference type="Pfam" id="PF00685">
    <property type="entry name" value="Sulfotransfer_1"/>
    <property type="match status" value="1"/>
</dbReference>
<organism evidence="4 5">
    <name type="scientific">Acanthaster planci</name>
    <name type="common">Crown-of-thorns starfish</name>
    <dbReference type="NCBI Taxonomy" id="133434"/>
    <lineage>
        <taxon>Eukaryota</taxon>
        <taxon>Metazoa</taxon>
        <taxon>Echinodermata</taxon>
        <taxon>Eleutherozoa</taxon>
        <taxon>Asterozoa</taxon>
        <taxon>Asteroidea</taxon>
        <taxon>Valvatacea</taxon>
        <taxon>Valvatida</taxon>
        <taxon>Acanthasteridae</taxon>
        <taxon>Acanthaster</taxon>
    </lineage>
</organism>
<dbReference type="Gene3D" id="3.40.50.300">
    <property type="entry name" value="P-loop containing nucleotide triphosphate hydrolases"/>
    <property type="match status" value="1"/>
</dbReference>
<reference evidence="5" key="1">
    <citation type="submission" date="2025-08" db="UniProtKB">
        <authorList>
            <consortium name="RefSeq"/>
        </authorList>
    </citation>
    <scope>IDENTIFICATION</scope>
</reference>
<evidence type="ECO:0000256" key="1">
    <source>
        <dbReference type="ARBA" id="ARBA00005771"/>
    </source>
</evidence>
<name>A0A8B7Z4X4_ACAPL</name>
<dbReference type="GO" id="GO:0008146">
    <property type="term" value="F:sulfotransferase activity"/>
    <property type="evidence" value="ECO:0007669"/>
    <property type="project" value="InterPro"/>
</dbReference>
<dbReference type="Proteomes" id="UP000694845">
    <property type="component" value="Unplaced"/>
</dbReference>
<evidence type="ECO:0000313" key="4">
    <source>
        <dbReference type="Proteomes" id="UP000694845"/>
    </source>
</evidence>
<accession>A0A8B7Z4X4</accession>
<dbReference type="KEGG" id="aplc:110984289"/>